<gene>
    <name evidence="4" type="ORF">BEMITA_LOCUS6399</name>
</gene>
<sequence>MFFFTVVTTVLVVSLVGGGRTEEDQTEVAILKQVNRVNDDGSYTFGYEAADGSFKIETRDVRGNVKGMFGYVDSSGDLKKVSYSSSNNTGFVQTAETTGASSAEREALLSSFGAATVAPSRSPLADPSERRPILVLRDSALVAPTKGSFIQYIPKKSDLQFGAREFTTASPAYETSSVQNEVEGGHNEDLFVNPDLEDDKRFKSPPVPVVYPRKIVVTRRPVDDAPRGGSSLRRQLSRRLNEREEDGPHVYGNEHMNAYYDKHMDASTAIQENAHAERATEELRYELLEPRTRENRAGYITADDIDRTIVYRNPPTPPAYPAAAIPYRPRPPIPEPEDYRPNYPVTPAPPPPPPPPAATPYPTTIVQSLRDELMEFIMHYVHRRLNPYFQDYPAPYQAYYRPPPVPYPYSNYPQRYPPPPPPPYPPFLATPGVGPYGVIPQLSPNVQYSSQSSASADGAEATPQAVRALRARAGQVRRPYVPAALREAREQREQRRQQKFYASTAAGRDSSTIQVAASSTSTTTVAPPSSTPVRNLLILGTSPSTAVGDLRPVTEAPDEMEATS</sequence>
<keyword evidence="5" id="KW-1185">Reference proteome</keyword>
<dbReference type="PANTHER" id="PTHR10380">
    <property type="entry name" value="CUTICLE PROTEIN"/>
    <property type="match status" value="1"/>
</dbReference>
<feature type="compositionally biased region" description="Pro residues" evidence="2">
    <location>
        <begin position="344"/>
        <end position="359"/>
    </location>
</feature>
<evidence type="ECO:0000313" key="5">
    <source>
        <dbReference type="Proteomes" id="UP001152759"/>
    </source>
</evidence>
<feature type="region of interest" description="Disordered" evidence="2">
    <location>
        <begin position="488"/>
        <end position="512"/>
    </location>
</feature>
<evidence type="ECO:0000313" key="4">
    <source>
        <dbReference type="EMBL" id="CAH0769395.1"/>
    </source>
</evidence>
<name>A0A9P0C9J4_BEMTA</name>
<feature type="chain" id="PRO_5040285941" description="Cuticular protein" evidence="3">
    <location>
        <begin position="22"/>
        <end position="564"/>
    </location>
</feature>
<dbReference type="GO" id="GO:0062129">
    <property type="term" value="C:chitin-based extracellular matrix"/>
    <property type="evidence" value="ECO:0007669"/>
    <property type="project" value="TreeGrafter"/>
</dbReference>
<keyword evidence="1" id="KW-0193">Cuticle</keyword>
<feature type="region of interest" description="Disordered" evidence="2">
    <location>
        <begin position="221"/>
        <end position="252"/>
    </location>
</feature>
<feature type="region of interest" description="Disordered" evidence="2">
    <location>
        <begin position="321"/>
        <end position="360"/>
    </location>
</feature>
<dbReference type="PROSITE" id="PS51155">
    <property type="entry name" value="CHIT_BIND_RR_2"/>
    <property type="match status" value="1"/>
</dbReference>
<protein>
    <recommendedName>
        <fullName evidence="6">Cuticular protein</fullName>
    </recommendedName>
</protein>
<organism evidence="4 5">
    <name type="scientific">Bemisia tabaci</name>
    <name type="common">Sweetpotato whitefly</name>
    <name type="synonym">Aleurodes tabaci</name>
    <dbReference type="NCBI Taxonomy" id="7038"/>
    <lineage>
        <taxon>Eukaryota</taxon>
        <taxon>Metazoa</taxon>
        <taxon>Ecdysozoa</taxon>
        <taxon>Arthropoda</taxon>
        <taxon>Hexapoda</taxon>
        <taxon>Insecta</taxon>
        <taxon>Pterygota</taxon>
        <taxon>Neoptera</taxon>
        <taxon>Paraneoptera</taxon>
        <taxon>Hemiptera</taxon>
        <taxon>Sternorrhyncha</taxon>
        <taxon>Aleyrodoidea</taxon>
        <taxon>Aleyrodidae</taxon>
        <taxon>Aleyrodinae</taxon>
        <taxon>Bemisia</taxon>
    </lineage>
</organism>
<accession>A0A9P0C9J4</accession>
<feature type="compositionally biased region" description="Basic and acidic residues" evidence="2">
    <location>
        <begin position="239"/>
        <end position="248"/>
    </location>
</feature>
<dbReference type="InterPro" id="IPR000618">
    <property type="entry name" value="Insect_cuticle"/>
</dbReference>
<evidence type="ECO:0000256" key="2">
    <source>
        <dbReference type="SAM" id="MobiDB-lite"/>
    </source>
</evidence>
<dbReference type="KEGG" id="btab:109030500"/>
<dbReference type="AlphaFoldDB" id="A0A9P0C9J4"/>
<dbReference type="EMBL" id="OU963864">
    <property type="protein sequence ID" value="CAH0769395.1"/>
    <property type="molecule type" value="Genomic_DNA"/>
</dbReference>
<evidence type="ECO:0000256" key="1">
    <source>
        <dbReference type="PROSITE-ProRule" id="PRU00497"/>
    </source>
</evidence>
<proteinExistence type="predicted"/>
<reference evidence="4" key="1">
    <citation type="submission" date="2021-12" db="EMBL/GenBank/DDBJ databases">
        <authorList>
            <person name="King R."/>
        </authorList>
    </citation>
    <scope>NUCLEOTIDE SEQUENCE</scope>
</reference>
<dbReference type="InterPro" id="IPR050468">
    <property type="entry name" value="Cuticle_Struct_Prot"/>
</dbReference>
<dbReference type="GO" id="GO:0008010">
    <property type="term" value="F:structural constituent of chitin-based larval cuticle"/>
    <property type="evidence" value="ECO:0007669"/>
    <property type="project" value="TreeGrafter"/>
</dbReference>
<feature type="signal peptide" evidence="3">
    <location>
        <begin position="1"/>
        <end position="21"/>
    </location>
</feature>
<evidence type="ECO:0000256" key="3">
    <source>
        <dbReference type="SAM" id="SignalP"/>
    </source>
</evidence>
<feature type="region of interest" description="Disordered" evidence="2">
    <location>
        <begin position="543"/>
        <end position="564"/>
    </location>
</feature>
<dbReference type="PANTHER" id="PTHR10380:SF234">
    <property type="entry name" value="CUTICULAR PROTEIN 97EA, ISOFORM A"/>
    <property type="match status" value="1"/>
</dbReference>
<keyword evidence="3" id="KW-0732">Signal</keyword>
<dbReference type="Proteomes" id="UP001152759">
    <property type="component" value="Chromosome 3"/>
</dbReference>
<dbReference type="Pfam" id="PF00379">
    <property type="entry name" value="Chitin_bind_4"/>
    <property type="match status" value="1"/>
</dbReference>
<evidence type="ECO:0008006" key="6">
    <source>
        <dbReference type="Google" id="ProtNLM"/>
    </source>
</evidence>